<dbReference type="Proteomes" id="UP000008720">
    <property type="component" value="Chromosome"/>
</dbReference>
<sequence length="198" mass="22823">MDKDLKEIWKLESSKERIEEEAVDKLLQQSSTNMLDRIIKTIRKEHKFNFVLYPIILASLLFYELFLAAGLCLVIFISTVYYYNKLLSQLSVNFITLSTYEYLKHSYRILEKFMNHYKISGVILTTAGFAFGLQFSGGWESLSNKFSQATSKEILIAITLITVGLVISIGIFLKLIDLMYTKKMKSLKTLISDLEESL</sequence>
<feature type="transmembrane region" description="Helical" evidence="1">
    <location>
        <begin position="154"/>
        <end position="176"/>
    </location>
</feature>
<dbReference type="STRING" id="643867.Ftrac_1457"/>
<dbReference type="RefSeq" id="WP_013453594.1">
    <property type="nucleotide sequence ID" value="NC_014759.1"/>
</dbReference>
<feature type="transmembrane region" description="Helical" evidence="1">
    <location>
        <begin position="115"/>
        <end position="134"/>
    </location>
</feature>
<dbReference type="EMBL" id="CP002349">
    <property type="protein sequence ID" value="ADR21447.1"/>
    <property type="molecule type" value="Genomic_DNA"/>
</dbReference>
<dbReference type="KEGG" id="mtt:Ftrac_1457"/>
<reference evidence="2 3" key="1">
    <citation type="journal article" date="2011" name="Stand. Genomic Sci.">
        <title>Complete genome sequence of Marivirga tractuosa type strain (H-43).</title>
        <authorList>
            <person name="Pagani I."/>
            <person name="Chertkov O."/>
            <person name="Lapidus A."/>
            <person name="Lucas S."/>
            <person name="Del Rio T.G."/>
            <person name="Tice H."/>
            <person name="Copeland A."/>
            <person name="Cheng J.F."/>
            <person name="Nolan M."/>
            <person name="Saunders E."/>
            <person name="Pitluck S."/>
            <person name="Held B."/>
            <person name="Goodwin L."/>
            <person name="Liolios K."/>
            <person name="Ovchinikova G."/>
            <person name="Ivanova N."/>
            <person name="Mavromatis K."/>
            <person name="Pati A."/>
            <person name="Chen A."/>
            <person name="Palaniappan K."/>
            <person name="Land M."/>
            <person name="Hauser L."/>
            <person name="Jeffries C.D."/>
            <person name="Detter J.C."/>
            <person name="Han C."/>
            <person name="Tapia R."/>
            <person name="Ngatchou-Djao O.D."/>
            <person name="Rohde M."/>
            <person name="Goker M."/>
            <person name="Spring S."/>
            <person name="Sikorski J."/>
            <person name="Woyke T."/>
            <person name="Bristow J."/>
            <person name="Eisen J.A."/>
            <person name="Markowitz V."/>
            <person name="Hugenholtz P."/>
            <person name="Klenk H.P."/>
            <person name="Kyrpides N.C."/>
        </authorList>
    </citation>
    <scope>NUCLEOTIDE SEQUENCE [LARGE SCALE GENOMIC DNA]</scope>
    <source>
        <strain evidence="3">ATCC 23168 / DSM 4126 / NBRC 15989 / NCIMB 1408 / VKM B-1430 / H-43</strain>
    </source>
</reference>
<feature type="transmembrane region" description="Helical" evidence="1">
    <location>
        <begin position="50"/>
        <end position="80"/>
    </location>
</feature>
<organism evidence="2 3">
    <name type="scientific">Marivirga tractuosa (strain ATCC 23168 / DSM 4126 / NBRC 15989 / NCIMB 1408 / VKM B-1430 / H-43)</name>
    <name type="common">Microscilla tractuosa</name>
    <name type="synonym">Flexibacter tractuosus</name>
    <dbReference type="NCBI Taxonomy" id="643867"/>
    <lineage>
        <taxon>Bacteria</taxon>
        <taxon>Pseudomonadati</taxon>
        <taxon>Bacteroidota</taxon>
        <taxon>Cytophagia</taxon>
        <taxon>Cytophagales</taxon>
        <taxon>Marivirgaceae</taxon>
        <taxon>Marivirga</taxon>
    </lineage>
</organism>
<keyword evidence="1" id="KW-0812">Transmembrane</keyword>
<evidence type="ECO:0000313" key="3">
    <source>
        <dbReference type="Proteomes" id="UP000008720"/>
    </source>
</evidence>
<dbReference type="InterPro" id="IPR023298">
    <property type="entry name" value="ATPase_P-typ_TM_dom_sf"/>
</dbReference>
<protein>
    <submittedName>
        <fullName evidence="2">Uncharacterized protein</fullName>
    </submittedName>
</protein>
<keyword evidence="3" id="KW-1185">Reference proteome</keyword>
<dbReference type="SUPFAM" id="SSF81665">
    <property type="entry name" value="Calcium ATPase, transmembrane domain M"/>
    <property type="match status" value="1"/>
</dbReference>
<accession>E4TNL0</accession>
<keyword evidence="1" id="KW-1133">Transmembrane helix</keyword>
<proteinExistence type="predicted"/>
<evidence type="ECO:0000313" key="2">
    <source>
        <dbReference type="EMBL" id="ADR21447.1"/>
    </source>
</evidence>
<keyword evidence="1" id="KW-0472">Membrane</keyword>
<evidence type="ECO:0000256" key="1">
    <source>
        <dbReference type="SAM" id="Phobius"/>
    </source>
</evidence>
<dbReference type="HOGENOM" id="CLU_1376742_0_0_10"/>
<gene>
    <name evidence="2" type="ordered locus">Ftrac_1457</name>
</gene>
<dbReference type="AlphaFoldDB" id="E4TNL0"/>
<name>E4TNL0_MARTH</name>